<evidence type="ECO:0000256" key="6">
    <source>
        <dbReference type="ARBA" id="ARBA00047615"/>
    </source>
</evidence>
<evidence type="ECO:0000256" key="7">
    <source>
        <dbReference type="ARBA" id="ARBA00048478"/>
    </source>
</evidence>
<dbReference type="GO" id="GO:0036431">
    <property type="term" value="F:dCMP kinase activity"/>
    <property type="evidence" value="ECO:0007669"/>
    <property type="project" value="InterPro"/>
</dbReference>
<reference evidence="10 11" key="1">
    <citation type="submission" date="2018-06" db="EMBL/GenBank/DDBJ databases">
        <title>Extensive metabolic versatility and redundancy in microbially diverse, dynamic hydrothermal sediments.</title>
        <authorList>
            <person name="Dombrowski N."/>
            <person name="Teske A."/>
            <person name="Baker B.J."/>
        </authorList>
    </citation>
    <scope>NUCLEOTIDE SEQUENCE [LARGE SCALE GENOMIC DNA]</scope>
    <source>
        <strain evidence="10">B19_G9</strain>
    </source>
</reference>
<dbReference type="EC" id="2.7.4.25" evidence="8"/>
<comment type="caution">
    <text evidence="10">The sequence shown here is derived from an EMBL/GenBank/DDBJ whole genome shotgun (WGS) entry which is preliminary data.</text>
</comment>
<evidence type="ECO:0000259" key="9">
    <source>
        <dbReference type="Pfam" id="PF02224"/>
    </source>
</evidence>
<dbReference type="Proteomes" id="UP000267654">
    <property type="component" value="Unassembled WGS sequence"/>
</dbReference>
<evidence type="ECO:0000313" key="11">
    <source>
        <dbReference type="Proteomes" id="UP000267654"/>
    </source>
</evidence>
<keyword evidence="5 8" id="KW-0067">ATP-binding</keyword>
<dbReference type="EMBL" id="QMQB01000122">
    <property type="protein sequence ID" value="RLE12924.1"/>
    <property type="molecule type" value="Genomic_DNA"/>
</dbReference>
<evidence type="ECO:0000256" key="1">
    <source>
        <dbReference type="ARBA" id="ARBA00009427"/>
    </source>
</evidence>
<keyword evidence="3 8" id="KW-0547">Nucleotide-binding</keyword>
<keyword evidence="4 8" id="KW-0418">Kinase</keyword>
<dbReference type="GO" id="GO:0015949">
    <property type="term" value="P:nucleobase-containing small molecule interconversion"/>
    <property type="evidence" value="ECO:0007669"/>
    <property type="project" value="TreeGrafter"/>
</dbReference>
<dbReference type="HAMAP" id="MF_00238">
    <property type="entry name" value="Cytidyl_kinase_type1"/>
    <property type="match status" value="1"/>
</dbReference>
<keyword evidence="8" id="KW-0963">Cytoplasm</keyword>
<evidence type="ECO:0000256" key="3">
    <source>
        <dbReference type="ARBA" id="ARBA00022741"/>
    </source>
</evidence>
<dbReference type="InterPro" id="IPR003136">
    <property type="entry name" value="Cytidylate_kin"/>
</dbReference>
<sequence>MKPLSGNFRTSYKDKHFIIAIDGPAASGKSTAAYLLAKKMGFIYLDTGAMYRAITWMALNENTDLENEKSLSNLAKKINIKIYPLEDHPGVKVYVDEKDISSLIRSPLVNKWVSVVSKISGVRKAMVEMQRKIARERSVVAEGRDIGTVVFPNADVKIFLVASLEERAKRRWKEFQEKGISCSLEEVKKDLEARDKLDRERNISPLRKAEDALVVDNTHLGIFETLDRILNVVKDKIGIEKNDL</sequence>
<name>A0A662DAW1_UNCAE</name>
<dbReference type="AlphaFoldDB" id="A0A662DAW1"/>
<comment type="similarity">
    <text evidence="1 8">Belongs to the cytidylate kinase family. Type 1 subfamily.</text>
</comment>
<evidence type="ECO:0000313" key="10">
    <source>
        <dbReference type="EMBL" id="RLE12924.1"/>
    </source>
</evidence>
<feature type="domain" description="Cytidylate kinase" evidence="9">
    <location>
        <begin position="19"/>
        <end position="234"/>
    </location>
</feature>
<dbReference type="CDD" id="cd02020">
    <property type="entry name" value="CMPK"/>
    <property type="match status" value="1"/>
</dbReference>
<dbReference type="NCBIfam" id="TIGR00017">
    <property type="entry name" value="cmk"/>
    <property type="match status" value="1"/>
</dbReference>
<comment type="catalytic activity">
    <reaction evidence="6 8">
        <text>dCMP + ATP = dCDP + ADP</text>
        <dbReference type="Rhea" id="RHEA:25094"/>
        <dbReference type="ChEBI" id="CHEBI:30616"/>
        <dbReference type="ChEBI" id="CHEBI:57566"/>
        <dbReference type="ChEBI" id="CHEBI:58593"/>
        <dbReference type="ChEBI" id="CHEBI:456216"/>
        <dbReference type="EC" id="2.7.4.25"/>
    </reaction>
</comment>
<dbReference type="GO" id="GO:0006220">
    <property type="term" value="P:pyrimidine nucleotide metabolic process"/>
    <property type="evidence" value="ECO:0007669"/>
    <property type="project" value="UniProtKB-UniRule"/>
</dbReference>
<dbReference type="PANTHER" id="PTHR21299">
    <property type="entry name" value="CYTIDYLATE KINASE/PANTOATE-BETA-ALANINE LIGASE"/>
    <property type="match status" value="1"/>
</dbReference>
<dbReference type="GO" id="GO:0036430">
    <property type="term" value="F:CMP kinase activity"/>
    <property type="evidence" value="ECO:0007669"/>
    <property type="project" value="RHEA"/>
</dbReference>
<feature type="binding site" evidence="8">
    <location>
        <begin position="23"/>
        <end position="31"/>
    </location>
    <ligand>
        <name>ATP</name>
        <dbReference type="ChEBI" id="CHEBI:30616"/>
    </ligand>
</feature>
<evidence type="ECO:0000256" key="2">
    <source>
        <dbReference type="ARBA" id="ARBA00022679"/>
    </source>
</evidence>
<comment type="catalytic activity">
    <reaction evidence="7 8">
        <text>CMP + ATP = CDP + ADP</text>
        <dbReference type="Rhea" id="RHEA:11600"/>
        <dbReference type="ChEBI" id="CHEBI:30616"/>
        <dbReference type="ChEBI" id="CHEBI:58069"/>
        <dbReference type="ChEBI" id="CHEBI:60377"/>
        <dbReference type="ChEBI" id="CHEBI:456216"/>
        <dbReference type="EC" id="2.7.4.25"/>
    </reaction>
</comment>
<proteinExistence type="inferred from homology"/>
<evidence type="ECO:0000256" key="4">
    <source>
        <dbReference type="ARBA" id="ARBA00022777"/>
    </source>
</evidence>
<keyword evidence="2 8" id="KW-0808">Transferase</keyword>
<gene>
    <name evidence="8" type="primary">cmk</name>
    <name evidence="10" type="ORF">DRI96_03785</name>
</gene>
<protein>
    <recommendedName>
        <fullName evidence="8">Cytidylate kinase</fullName>
        <shortName evidence="8">CK</shortName>
        <ecNumber evidence="8">2.7.4.25</ecNumber>
    </recommendedName>
    <alternativeName>
        <fullName evidence="8">Cytidine monophosphate kinase</fullName>
        <shortName evidence="8">CMP kinase</shortName>
    </alternativeName>
</protein>
<dbReference type="Pfam" id="PF02224">
    <property type="entry name" value="Cytidylate_kin"/>
    <property type="match status" value="1"/>
</dbReference>
<dbReference type="GO" id="GO:0005829">
    <property type="term" value="C:cytosol"/>
    <property type="evidence" value="ECO:0007669"/>
    <property type="project" value="TreeGrafter"/>
</dbReference>
<dbReference type="PANTHER" id="PTHR21299:SF2">
    <property type="entry name" value="CYTIDYLATE KINASE"/>
    <property type="match status" value="1"/>
</dbReference>
<dbReference type="InterPro" id="IPR027417">
    <property type="entry name" value="P-loop_NTPase"/>
</dbReference>
<accession>A0A662DAW1</accession>
<dbReference type="Gene3D" id="3.40.50.300">
    <property type="entry name" value="P-loop containing nucleotide triphosphate hydrolases"/>
    <property type="match status" value="1"/>
</dbReference>
<evidence type="ECO:0000256" key="8">
    <source>
        <dbReference type="HAMAP-Rule" id="MF_00238"/>
    </source>
</evidence>
<evidence type="ECO:0000256" key="5">
    <source>
        <dbReference type="ARBA" id="ARBA00022840"/>
    </source>
</evidence>
<dbReference type="InterPro" id="IPR011994">
    <property type="entry name" value="Cytidylate_kinase_dom"/>
</dbReference>
<organism evidence="10 11">
    <name type="scientific">Aerophobetes bacterium</name>
    <dbReference type="NCBI Taxonomy" id="2030807"/>
    <lineage>
        <taxon>Bacteria</taxon>
        <taxon>Candidatus Aerophobota</taxon>
    </lineage>
</organism>
<comment type="subcellular location">
    <subcellularLocation>
        <location evidence="8">Cytoplasm</location>
    </subcellularLocation>
</comment>
<dbReference type="SUPFAM" id="SSF52540">
    <property type="entry name" value="P-loop containing nucleoside triphosphate hydrolases"/>
    <property type="match status" value="1"/>
</dbReference>
<dbReference type="GO" id="GO:0005524">
    <property type="term" value="F:ATP binding"/>
    <property type="evidence" value="ECO:0007669"/>
    <property type="project" value="UniProtKB-UniRule"/>
</dbReference>